<gene>
    <name evidence="2" type="ORF">QVD17_26929</name>
</gene>
<dbReference type="Proteomes" id="UP001229421">
    <property type="component" value="Unassembled WGS sequence"/>
</dbReference>
<proteinExistence type="predicted"/>
<feature type="transmembrane region" description="Helical" evidence="1">
    <location>
        <begin position="12"/>
        <end position="30"/>
    </location>
</feature>
<evidence type="ECO:0000256" key="1">
    <source>
        <dbReference type="SAM" id="Phobius"/>
    </source>
</evidence>
<feature type="transmembrane region" description="Helical" evidence="1">
    <location>
        <begin position="36"/>
        <end position="55"/>
    </location>
</feature>
<sequence>MILVLIYIEKFSSFYNVPCQVIMLVLILLSLKLSSYLIFLTFAVIMITYPTFMFIRMHHQKDMILFKLKLLKQSFSLSS</sequence>
<keyword evidence="1" id="KW-1133">Transmembrane helix</keyword>
<accession>A0AAD8NIY8</accession>
<keyword evidence="1" id="KW-0472">Membrane</keyword>
<keyword evidence="1" id="KW-0812">Transmembrane</keyword>
<organism evidence="2 3">
    <name type="scientific">Tagetes erecta</name>
    <name type="common">African marigold</name>
    <dbReference type="NCBI Taxonomy" id="13708"/>
    <lineage>
        <taxon>Eukaryota</taxon>
        <taxon>Viridiplantae</taxon>
        <taxon>Streptophyta</taxon>
        <taxon>Embryophyta</taxon>
        <taxon>Tracheophyta</taxon>
        <taxon>Spermatophyta</taxon>
        <taxon>Magnoliopsida</taxon>
        <taxon>eudicotyledons</taxon>
        <taxon>Gunneridae</taxon>
        <taxon>Pentapetalae</taxon>
        <taxon>asterids</taxon>
        <taxon>campanulids</taxon>
        <taxon>Asterales</taxon>
        <taxon>Asteraceae</taxon>
        <taxon>Asteroideae</taxon>
        <taxon>Heliantheae alliance</taxon>
        <taxon>Tageteae</taxon>
        <taxon>Tagetes</taxon>
    </lineage>
</organism>
<protein>
    <submittedName>
        <fullName evidence="2">Uncharacterized protein</fullName>
    </submittedName>
</protein>
<keyword evidence="3" id="KW-1185">Reference proteome</keyword>
<evidence type="ECO:0000313" key="3">
    <source>
        <dbReference type="Proteomes" id="UP001229421"/>
    </source>
</evidence>
<reference evidence="2" key="1">
    <citation type="journal article" date="2023" name="bioRxiv">
        <title>Improved chromosome-level genome assembly for marigold (Tagetes erecta).</title>
        <authorList>
            <person name="Jiang F."/>
            <person name="Yuan L."/>
            <person name="Wang S."/>
            <person name="Wang H."/>
            <person name="Xu D."/>
            <person name="Wang A."/>
            <person name="Fan W."/>
        </authorList>
    </citation>
    <scope>NUCLEOTIDE SEQUENCE</scope>
    <source>
        <strain evidence="2">WSJ</strain>
        <tissue evidence="2">Leaf</tissue>
    </source>
</reference>
<name>A0AAD8NIY8_TARER</name>
<comment type="caution">
    <text evidence="2">The sequence shown here is derived from an EMBL/GenBank/DDBJ whole genome shotgun (WGS) entry which is preliminary data.</text>
</comment>
<evidence type="ECO:0000313" key="2">
    <source>
        <dbReference type="EMBL" id="KAK1417795.1"/>
    </source>
</evidence>
<dbReference type="EMBL" id="JAUHHV010000007">
    <property type="protein sequence ID" value="KAK1417795.1"/>
    <property type="molecule type" value="Genomic_DNA"/>
</dbReference>
<dbReference type="AlphaFoldDB" id="A0AAD8NIY8"/>